<organism evidence="2">
    <name type="scientific">marine metagenome</name>
    <dbReference type="NCBI Taxonomy" id="408172"/>
    <lineage>
        <taxon>unclassified sequences</taxon>
        <taxon>metagenomes</taxon>
        <taxon>ecological metagenomes</taxon>
    </lineage>
</organism>
<reference evidence="2" key="1">
    <citation type="submission" date="2018-05" db="EMBL/GenBank/DDBJ databases">
        <authorList>
            <person name="Lanie J.A."/>
            <person name="Ng W.-L."/>
            <person name="Kazmierczak K.M."/>
            <person name="Andrzejewski T.M."/>
            <person name="Davidsen T.M."/>
            <person name="Wayne K.J."/>
            <person name="Tettelin H."/>
            <person name="Glass J.I."/>
            <person name="Rusch D."/>
            <person name="Podicherti R."/>
            <person name="Tsui H.-C.T."/>
            <person name="Winkler M.E."/>
        </authorList>
    </citation>
    <scope>NUCLEOTIDE SEQUENCE</scope>
</reference>
<evidence type="ECO:0000256" key="1">
    <source>
        <dbReference type="SAM" id="MobiDB-lite"/>
    </source>
</evidence>
<feature type="non-terminal residue" evidence="2">
    <location>
        <position position="70"/>
    </location>
</feature>
<sequence length="70" mass="7969">GAPRAARGRHGTDSPAPRAVQPHRAWARETVSGIHPAFARQFRAPRQRGWRPLHAALRTGVWHRYFPRSL</sequence>
<gene>
    <name evidence="2" type="ORF">METZ01_LOCUS487980</name>
</gene>
<protein>
    <submittedName>
        <fullName evidence="2">Uncharacterized protein</fullName>
    </submittedName>
</protein>
<dbReference type="EMBL" id="UINC01211289">
    <property type="protein sequence ID" value="SVE35126.1"/>
    <property type="molecule type" value="Genomic_DNA"/>
</dbReference>
<proteinExistence type="predicted"/>
<evidence type="ECO:0000313" key="2">
    <source>
        <dbReference type="EMBL" id="SVE35126.1"/>
    </source>
</evidence>
<dbReference type="AlphaFoldDB" id="A0A383CRZ2"/>
<feature type="non-terminal residue" evidence="2">
    <location>
        <position position="1"/>
    </location>
</feature>
<feature type="region of interest" description="Disordered" evidence="1">
    <location>
        <begin position="1"/>
        <end position="23"/>
    </location>
</feature>
<name>A0A383CRZ2_9ZZZZ</name>
<accession>A0A383CRZ2</accession>